<dbReference type="KEGG" id="pmrn:116947563"/>
<dbReference type="CDD" id="cd06257">
    <property type="entry name" value="DnaJ"/>
    <property type="match status" value="1"/>
</dbReference>
<dbReference type="GO" id="GO:0051087">
    <property type="term" value="F:protein-folding chaperone binding"/>
    <property type="evidence" value="ECO:0007669"/>
    <property type="project" value="TreeGrafter"/>
</dbReference>
<evidence type="ECO:0000256" key="4">
    <source>
        <dbReference type="ARBA" id="ARBA00045428"/>
    </source>
</evidence>
<dbReference type="GO" id="GO:0005783">
    <property type="term" value="C:endoplasmic reticulum"/>
    <property type="evidence" value="ECO:0007669"/>
    <property type="project" value="TreeGrafter"/>
</dbReference>
<dbReference type="Pfam" id="PF00226">
    <property type="entry name" value="DnaJ"/>
    <property type="match status" value="1"/>
</dbReference>
<dbReference type="PANTHER" id="PTHR44360">
    <property type="entry name" value="DNAJ HOMOLOG SUBFAMILY B MEMBER 9"/>
    <property type="match status" value="1"/>
</dbReference>
<dbReference type="SMART" id="SM00271">
    <property type="entry name" value="DnaJ"/>
    <property type="match status" value="1"/>
</dbReference>
<gene>
    <name evidence="10 11 12" type="primary">DNAJB9</name>
</gene>
<feature type="region of interest" description="Disordered" evidence="6">
    <location>
        <begin position="139"/>
        <end position="168"/>
    </location>
</feature>
<dbReference type="InterPro" id="IPR001623">
    <property type="entry name" value="DnaJ_domain"/>
</dbReference>
<dbReference type="Gene3D" id="1.10.287.110">
    <property type="entry name" value="DnaJ domain"/>
    <property type="match status" value="1"/>
</dbReference>
<feature type="compositionally biased region" description="Low complexity" evidence="6">
    <location>
        <begin position="215"/>
        <end position="227"/>
    </location>
</feature>
<dbReference type="InterPro" id="IPR051948">
    <property type="entry name" value="Hsp70_co-chaperone_J-domain"/>
</dbReference>
<dbReference type="InterPro" id="IPR018253">
    <property type="entry name" value="DnaJ_domain_CS"/>
</dbReference>
<keyword evidence="1" id="KW-0143">Chaperone</keyword>
<dbReference type="RefSeq" id="XP_032819343.1">
    <property type="nucleotide sequence ID" value="XM_032963452.1"/>
</dbReference>
<comment type="subunit">
    <text evidence="5">Interacts with HSPA5/BiP; interaction is direct. Interacts with ERN1/IRE1 (via the luminal region). Interacts with DERL1.</text>
</comment>
<dbReference type="PRINTS" id="PR00625">
    <property type="entry name" value="JDOMAIN"/>
</dbReference>
<dbReference type="CTD" id="4189"/>
<evidence type="ECO:0000256" key="5">
    <source>
        <dbReference type="ARBA" id="ARBA00046365"/>
    </source>
</evidence>
<comment type="function">
    <text evidence="4">Co-chaperone for Hsp70 protein HSPA5/BiP that acts as a key repressor of the ERN1/IRE1-mediated unfolded protein response (UPR). J domain-containing co-chaperones stimulate the ATPase activity of Hsp70 proteins and are required for efficient substrate recognition by Hsp70 proteins. In the unstressed endoplasmic reticulum, interacts with the luminal region of ERN1/IRE1 and selectively recruits HSPA5/BiP: HSPA5/BiP disrupts the dimerization of the active ERN1/IRE1 luminal region, thereby inactivating ERN1/IRE1. Also involved in endoplasmic reticulum-associated degradation (ERAD) of misfolded proteins. Required for survival of B-cell progenitors and normal antibody production.</text>
</comment>
<feature type="domain" description="J" evidence="8">
    <location>
        <begin position="32"/>
        <end position="96"/>
    </location>
</feature>
<evidence type="ECO:0000313" key="10">
    <source>
        <dbReference type="RefSeq" id="XP_032819341.1"/>
    </source>
</evidence>
<proteinExistence type="predicted"/>
<name>A0AAJ7TJY2_PETMA</name>
<evidence type="ECO:0000256" key="6">
    <source>
        <dbReference type="SAM" id="MobiDB-lite"/>
    </source>
</evidence>
<dbReference type="PROSITE" id="PS50076">
    <property type="entry name" value="DNAJ_2"/>
    <property type="match status" value="1"/>
</dbReference>
<dbReference type="PROSITE" id="PS00636">
    <property type="entry name" value="DNAJ_1"/>
    <property type="match status" value="1"/>
</dbReference>
<evidence type="ECO:0000256" key="7">
    <source>
        <dbReference type="SAM" id="SignalP"/>
    </source>
</evidence>
<evidence type="ECO:0000256" key="1">
    <source>
        <dbReference type="ARBA" id="ARBA00023186"/>
    </source>
</evidence>
<sequence length="255" mass="28000">MTPPQSALSSALCVLLVAELLGATQQQQQQRDHYEVLGVPRSASQRQIKKAFHRLAMAHHPDKNKNPDAEARFHEIAEAYEVLSDEKRRRDYDTFGWRAGAGGAPGSGFNQQQHQQQGANFDFNFDDFFRHFDDAPNFGFGRQAGGGAGSRADSTFGSHHQRPRRASARQQFFDTNGLFEELFRADPLADSIFSGASTKAGSRGHAHAHAHAHANAHANTHAQAHSHGGARSQHCRTVTQRIGNMVTTYTECSGA</sequence>
<evidence type="ECO:0000256" key="3">
    <source>
        <dbReference type="ARBA" id="ARBA00041533"/>
    </source>
</evidence>
<evidence type="ECO:0000259" key="8">
    <source>
        <dbReference type="PROSITE" id="PS50076"/>
    </source>
</evidence>
<feature type="chain" id="PRO_5044709364" description="DnaJ homolog subfamily B member 9" evidence="7">
    <location>
        <begin position="27"/>
        <end position="255"/>
    </location>
</feature>
<feature type="region of interest" description="Disordered" evidence="6">
    <location>
        <begin position="209"/>
        <end position="233"/>
    </location>
</feature>
<protein>
    <recommendedName>
        <fullName evidence="2">DnaJ homolog subfamily B member 9</fullName>
    </recommendedName>
    <alternativeName>
        <fullName evidence="3">Endoplasmic reticulum DNA J domain-containing protein 4</fullName>
    </alternativeName>
</protein>
<dbReference type="AlphaFoldDB" id="A0AAJ7TJY2"/>
<accession>A0AAJ7TJY2</accession>
<dbReference type="PANTHER" id="PTHR44360:SF1">
    <property type="entry name" value="DNAJ HOMOLOG SUBFAMILY B MEMBER 9"/>
    <property type="match status" value="1"/>
</dbReference>
<dbReference type="InterPro" id="IPR036869">
    <property type="entry name" value="J_dom_sf"/>
</dbReference>
<dbReference type="RefSeq" id="XP_032819342.1">
    <property type="nucleotide sequence ID" value="XM_032963451.1"/>
</dbReference>
<reference evidence="10 11" key="1">
    <citation type="submission" date="2025-04" db="UniProtKB">
        <authorList>
            <consortium name="RefSeq"/>
        </authorList>
    </citation>
    <scope>IDENTIFICATION</scope>
    <source>
        <tissue evidence="10 11">Sperm</tissue>
    </source>
</reference>
<evidence type="ECO:0000313" key="11">
    <source>
        <dbReference type="RefSeq" id="XP_032819342.1"/>
    </source>
</evidence>
<keyword evidence="9" id="KW-1185">Reference proteome</keyword>
<dbReference type="RefSeq" id="XP_032819341.1">
    <property type="nucleotide sequence ID" value="XM_032963450.1"/>
</dbReference>
<organism evidence="9 12">
    <name type="scientific">Petromyzon marinus</name>
    <name type="common">Sea lamprey</name>
    <dbReference type="NCBI Taxonomy" id="7757"/>
    <lineage>
        <taxon>Eukaryota</taxon>
        <taxon>Metazoa</taxon>
        <taxon>Chordata</taxon>
        <taxon>Craniata</taxon>
        <taxon>Vertebrata</taxon>
        <taxon>Cyclostomata</taxon>
        <taxon>Hyperoartia</taxon>
        <taxon>Petromyzontiformes</taxon>
        <taxon>Petromyzontidae</taxon>
        <taxon>Petromyzon</taxon>
    </lineage>
</organism>
<keyword evidence="7" id="KW-0732">Signal</keyword>
<dbReference type="GeneID" id="116947563"/>
<feature type="signal peptide" evidence="7">
    <location>
        <begin position="1"/>
        <end position="26"/>
    </location>
</feature>
<evidence type="ECO:0000313" key="12">
    <source>
        <dbReference type="RefSeq" id="XP_032819343.1"/>
    </source>
</evidence>
<dbReference type="GO" id="GO:0051787">
    <property type="term" value="F:misfolded protein binding"/>
    <property type="evidence" value="ECO:0007669"/>
    <property type="project" value="TreeGrafter"/>
</dbReference>
<evidence type="ECO:0000313" key="9">
    <source>
        <dbReference type="Proteomes" id="UP001318040"/>
    </source>
</evidence>
<dbReference type="GO" id="GO:0036503">
    <property type="term" value="P:ERAD pathway"/>
    <property type="evidence" value="ECO:0007669"/>
    <property type="project" value="TreeGrafter"/>
</dbReference>
<evidence type="ECO:0000256" key="2">
    <source>
        <dbReference type="ARBA" id="ARBA00040158"/>
    </source>
</evidence>
<dbReference type="Proteomes" id="UP001318040">
    <property type="component" value="Chromosome 30"/>
</dbReference>
<dbReference type="SUPFAM" id="SSF46565">
    <property type="entry name" value="Chaperone J-domain"/>
    <property type="match status" value="1"/>
</dbReference>